<dbReference type="PROSITE" id="PS51819">
    <property type="entry name" value="VOC"/>
    <property type="match status" value="1"/>
</dbReference>
<proteinExistence type="predicted"/>
<dbReference type="RefSeq" id="WP_188567906.1">
    <property type="nucleotide sequence ID" value="NZ_BMED01000004.1"/>
</dbReference>
<evidence type="ECO:0000259" key="1">
    <source>
        <dbReference type="PROSITE" id="PS51819"/>
    </source>
</evidence>
<keyword evidence="3" id="KW-1185">Reference proteome</keyword>
<dbReference type="Gene3D" id="3.10.180.10">
    <property type="entry name" value="2,3-Dihydroxybiphenyl 1,2-Dioxygenase, domain 1"/>
    <property type="match status" value="1"/>
</dbReference>
<dbReference type="SUPFAM" id="SSF54593">
    <property type="entry name" value="Glyoxalase/Bleomycin resistance protein/Dihydroxybiphenyl dioxygenase"/>
    <property type="match status" value="1"/>
</dbReference>
<dbReference type="InterPro" id="IPR029068">
    <property type="entry name" value="Glyas_Bleomycin-R_OHBP_Dase"/>
</dbReference>
<feature type="domain" description="VOC" evidence="1">
    <location>
        <begin position="1"/>
        <end position="122"/>
    </location>
</feature>
<reference evidence="2" key="2">
    <citation type="submission" date="2020-09" db="EMBL/GenBank/DDBJ databases">
        <authorList>
            <person name="Sun Q."/>
            <person name="Zhou Y."/>
        </authorList>
    </citation>
    <scope>NUCLEOTIDE SEQUENCE</scope>
    <source>
        <strain evidence="2">CGMCC 1.10998</strain>
    </source>
</reference>
<dbReference type="AlphaFoldDB" id="A0A916XPN2"/>
<evidence type="ECO:0000313" key="2">
    <source>
        <dbReference type="EMBL" id="GGC89056.1"/>
    </source>
</evidence>
<accession>A0A916XPN2</accession>
<name>A0A916XPN2_9BURK</name>
<protein>
    <recommendedName>
        <fullName evidence="1">VOC domain-containing protein</fullName>
    </recommendedName>
</protein>
<dbReference type="InterPro" id="IPR037523">
    <property type="entry name" value="VOC_core"/>
</dbReference>
<sequence length="124" mass="13676">MIDHISAGTHHYAEAVEFYRRVLAPMGINLQRDNGKEAAFGTTEQWMFFLYPVEPGESVTAKGMHIAFGARSSELVTQVHDAALAASATDIFTPRNRPDISPTYFGAMFSDLDGHRIEVKTDAS</sequence>
<dbReference type="PANTHER" id="PTHR35006">
    <property type="entry name" value="GLYOXALASE FAMILY PROTEIN (AFU_ORTHOLOGUE AFUA_5G14830)"/>
    <property type="match status" value="1"/>
</dbReference>
<dbReference type="Proteomes" id="UP000637423">
    <property type="component" value="Unassembled WGS sequence"/>
</dbReference>
<reference evidence="2" key="1">
    <citation type="journal article" date="2014" name="Int. J. Syst. Evol. Microbiol.">
        <title>Complete genome sequence of Corynebacterium casei LMG S-19264T (=DSM 44701T), isolated from a smear-ripened cheese.</title>
        <authorList>
            <consortium name="US DOE Joint Genome Institute (JGI-PGF)"/>
            <person name="Walter F."/>
            <person name="Albersmeier A."/>
            <person name="Kalinowski J."/>
            <person name="Ruckert C."/>
        </authorList>
    </citation>
    <scope>NUCLEOTIDE SEQUENCE</scope>
    <source>
        <strain evidence="2">CGMCC 1.10998</strain>
    </source>
</reference>
<comment type="caution">
    <text evidence="2">The sequence shown here is derived from an EMBL/GenBank/DDBJ whole genome shotgun (WGS) entry which is preliminary data.</text>
</comment>
<organism evidence="2 3">
    <name type="scientific">Undibacterium terreum</name>
    <dbReference type="NCBI Taxonomy" id="1224302"/>
    <lineage>
        <taxon>Bacteria</taxon>
        <taxon>Pseudomonadati</taxon>
        <taxon>Pseudomonadota</taxon>
        <taxon>Betaproteobacteria</taxon>
        <taxon>Burkholderiales</taxon>
        <taxon>Oxalobacteraceae</taxon>
        <taxon>Undibacterium</taxon>
    </lineage>
</organism>
<dbReference type="InterPro" id="IPR004360">
    <property type="entry name" value="Glyas_Fos-R_dOase_dom"/>
</dbReference>
<gene>
    <name evidence="2" type="ORF">GCM10011396_40360</name>
</gene>
<dbReference type="EMBL" id="BMED01000004">
    <property type="protein sequence ID" value="GGC89056.1"/>
    <property type="molecule type" value="Genomic_DNA"/>
</dbReference>
<dbReference type="PANTHER" id="PTHR35006:SF2">
    <property type="entry name" value="GLYOXALASE FAMILY PROTEIN (AFU_ORTHOLOGUE AFUA_5G14830)"/>
    <property type="match status" value="1"/>
</dbReference>
<dbReference type="Pfam" id="PF00903">
    <property type="entry name" value="Glyoxalase"/>
    <property type="match status" value="1"/>
</dbReference>
<dbReference type="CDD" id="cd07262">
    <property type="entry name" value="VOC_like"/>
    <property type="match status" value="1"/>
</dbReference>
<evidence type="ECO:0000313" key="3">
    <source>
        <dbReference type="Proteomes" id="UP000637423"/>
    </source>
</evidence>